<dbReference type="EMBL" id="NHOQ01001926">
    <property type="protein sequence ID" value="PWA20897.1"/>
    <property type="molecule type" value="Genomic_DNA"/>
</dbReference>
<dbReference type="AlphaFoldDB" id="A0A315VC40"/>
<dbReference type="Proteomes" id="UP000250572">
    <property type="component" value="Unassembled WGS sequence"/>
</dbReference>
<dbReference type="InterPro" id="IPR027902">
    <property type="entry name" value="DUF4487"/>
</dbReference>
<evidence type="ECO:0000313" key="2">
    <source>
        <dbReference type="EMBL" id="PWA20897.1"/>
    </source>
</evidence>
<comment type="caution">
    <text evidence="2">The sequence shown here is derived from an EMBL/GenBank/DDBJ whole genome shotgun (WGS) entry which is preliminary data.</text>
</comment>
<accession>A0A315VC40</accession>
<dbReference type="PANTHER" id="PTHR16071">
    <property type="entry name" value="CHROMOSOME 1 OPEN READING FRAME 112"/>
    <property type="match status" value="1"/>
</dbReference>
<keyword evidence="3" id="KW-1185">Reference proteome</keyword>
<dbReference type="Pfam" id="PF14868">
    <property type="entry name" value="DUF4487"/>
    <property type="match status" value="1"/>
</dbReference>
<evidence type="ECO:0000256" key="1">
    <source>
        <dbReference type="SAM" id="MobiDB-lite"/>
    </source>
</evidence>
<proteinExistence type="predicted"/>
<organism evidence="2 3">
    <name type="scientific">Gambusia affinis</name>
    <name type="common">Western mosquitofish</name>
    <name type="synonym">Heterandria affinis</name>
    <dbReference type="NCBI Taxonomy" id="33528"/>
    <lineage>
        <taxon>Eukaryota</taxon>
        <taxon>Metazoa</taxon>
        <taxon>Chordata</taxon>
        <taxon>Craniata</taxon>
        <taxon>Vertebrata</taxon>
        <taxon>Euteleostomi</taxon>
        <taxon>Actinopterygii</taxon>
        <taxon>Neopterygii</taxon>
        <taxon>Teleostei</taxon>
        <taxon>Neoteleostei</taxon>
        <taxon>Acanthomorphata</taxon>
        <taxon>Ovalentaria</taxon>
        <taxon>Atherinomorphae</taxon>
        <taxon>Cyprinodontiformes</taxon>
        <taxon>Poeciliidae</taxon>
        <taxon>Poeciliinae</taxon>
        <taxon>Gambusia</taxon>
    </lineage>
</organism>
<reference evidence="2 3" key="1">
    <citation type="journal article" date="2018" name="G3 (Bethesda)">
        <title>A High-Quality Reference Genome for the Invasive Mosquitofish Gambusia affinis Using a Chicago Library.</title>
        <authorList>
            <person name="Hoffberg S.L."/>
            <person name="Troendle N.J."/>
            <person name="Glenn T.C."/>
            <person name="Mahmud O."/>
            <person name="Louha S."/>
            <person name="Chalopin D."/>
            <person name="Bennetzen J.L."/>
            <person name="Mauricio R."/>
        </authorList>
    </citation>
    <scope>NUCLEOTIDE SEQUENCE [LARGE SCALE GENOMIC DNA]</scope>
    <source>
        <strain evidence="2">NE01/NJP1002.9</strain>
        <tissue evidence="2">Muscle</tissue>
    </source>
</reference>
<feature type="compositionally biased region" description="Basic and acidic residues" evidence="1">
    <location>
        <begin position="879"/>
        <end position="895"/>
    </location>
</feature>
<gene>
    <name evidence="2" type="ORF">CCH79_00007213</name>
</gene>
<evidence type="ECO:0000313" key="3">
    <source>
        <dbReference type="Proteomes" id="UP000250572"/>
    </source>
</evidence>
<feature type="compositionally biased region" description="Basic and acidic residues" evidence="1">
    <location>
        <begin position="854"/>
        <end position="869"/>
    </location>
</feature>
<dbReference type="STRING" id="33528.ENSGAFP00000024490"/>
<sequence>MSQTNTSLLDEVVQWSQETCRQELKQLPGTIAYVSILKIITEMFLPHIGLSELEEECFSKILPKAVAMFDNMMKEIMNQVGELSSQNTELCTFLRNILRAMVQLIDALSICVRHVASFEEGLCLDAIRSLPTCILKILRETFQHCKDSEILYCGRLSLVADLLQGLFKEAYSLQKSLLEVLDRISLDSSASDEEVSDIVTGVSTCVYGRMHPSVFHCNIGHCEIVDFILSSLKLTCQCFTVIHSLLDICSIISNLDIALHANTWKFLIKQSLKYQSLVEEQLHHGDIVNSLSDNLLASLQSCVEMAEQIKLAGLQETVQSPEYKLFQKTAKMCRFFANTLVHYIKIYSVIPGILLIMMNLVSFSKFPPSLSAPSLPTALAGELSASALVPMDAFLLQLLPLRPFAEVVLQPDLSLSSEHELPHFLMLVNILGQLLSQPEDVMELWYSGSQFPEDTPRLPLYQAIFISFRQCYTERKVPVRLPGVMLKGQAQVEVTLHQHICVQLCASVAVLPPVFFPVLERCLMDAVLQADTPTALLAVDVWCFTARYGTAELCLHHVLLIAQLVKACNSECYQLLHLGLLLRRMVFLMTPSHQLELVAEFSPSKVENLPVWHHVLLRALSQDVRLRVETEIIALMQRVLMEWEDGGYKLGQVDKVNAALGSLLSLLRGHPSPEEQCAFSVLRIITQLWSRMNPSQLQTHLVLQDTLKLLLSATTVIVKNIKLETISQGLLCLEAVVSQKCPDYLLLAALGFLSSLGKISFPEDCQGQILPRLSGLFGALLADESWLLHQHTLEAFSYFAGNTNHEEVISQSLCVEETKTKVINYLSKTVNLLEDVESRLKRLKLEKAVIEQHNKKLESKESGSDKQAAETEAFTDSEPSPKRARQETSAEEEYDRHIQTAQNSLKALHALVERKANTTAPPPAWLKAKLQQLMTLIREITSVRHTT</sequence>
<feature type="region of interest" description="Disordered" evidence="1">
    <location>
        <begin position="854"/>
        <end position="895"/>
    </location>
</feature>
<name>A0A315VC40_GAMAF</name>
<feature type="non-terminal residue" evidence="2">
    <location>
        <position position="947"/>
    </location>
</feature>
<dbReference type="PANTHER" id="PTHR16071:SF2">
    <property type="entry name" value="FIGNL1-INTERACTING REGULATOR OF RECOMBINATION AND MITOSIS"/>
    <property type="match status" value="1"/>
</dbReference>
<protein>
    <submittedName>
        <fullName evidence="2">Uncharacterized protein</fullName>
    </submittedName>
</protein>